<evidence type="ECO:0000313" key="2">
    <source>
        <dbReference type="EMBL" id="MBX50991.1"/>
    </source>
</evidence>
<reference evidence="2" key="1">
    <citation type="submission" date="2018-02" db="EMBL/GenBank/DDBJ databases">
        <title>Rhizophora mucronata_Transcriptome.</title>
        <authorList>
            <person name="Meera S.P."/>
            <person name="Sreeshan A."/>
            <person name="Augustine A."/>
        </authorList>
    </citation>
    <scope>NUCLEOTIDE SEQUENCE</scope>
    <source>
        <tissue evidence="2">Leaf</tissue>
    </source>
</reference>
<organism evidence="2">
    <name type="scientific">Rhizophora mucronata</name>
    <name type="common">Asiatic mangrove</name>
    <dbReference type="NCBI Taxonomy" id="61149"/>
    <lineage>
        <taxon>Eukaryota</taxon>
        <taxon>Viridiplantae</taxon>
        <taxon>Streptophyta</taxon>
        <taxon>Embryophyta</taxon>
        <taxon>Tracheophyta</taxon>
        <taxon>Spermatophyta</taxon>
        <taxon>Magnoliopsida</taxon>
        <taxon>eudicotyledons</taxon>
        <taxon>Gunneridae</taxon>
        <taxon>Pentapetalae</taxon>
        <taxon>rosids</taxon>
        <taxon>fabids</taxon>
        <taxon>Malpighiales</taxon>
        <taxon>Rhizophoraceae</taxon>
        <taxon>Rhizophora</taxon>
    </lineage>
</organism>
<name>A0A2P2P8P1_RHIMU</name>
<proteinExistence type="predicted"/>
<dbReference type="AlphaFoldDB" id="A0A2P2P8P1"/>
<sequence>MNGTSGRNDLKGCKTEKSRRNVDGSNSIISSSHKM</sequence>
<accession>A0A2P2P8P1</accession>
<protein>
    <submittedName>
        <fullName evidence="2">Uncharacterized protein</fullName>
    </submittedName>
</protein>
<feature type="region of interest" description="Disordered" evidence="1">
    <location>
        <begin position="1"/>
        <end position="35"/>
    </location>
</feature>
<feature type="compositionally biased region" description="Polar residues" evidence="1">
    <location>
        <begin position="23"/>
        <end position="35"/>
    </location>
</feature>
<dbReference type="EMBL" id="GGEC01070507">
    <property type="protein sequence ID" value="MBX50991.1"/>
    <property type="molecule type" value="Transcribed_RNA"/>
</dbReference>
<evidence type="ECO:0000256" key="1">
    <source>
        <dbReference type="SAM" id="MobiDB-lite"/>
    </source>
</evidence>
<feature type="compositionally biased region" description="Basic and acidic residues" evidence="1">
    <location>
        <begin position="8"/>
        <end position="22"/>
    </location>
</feature>